<dbReference type="Proteomes" id="UP001164746">
    <property type="component" value="Chromosome 6"/>
</dbReference>
<evidence type="ECO:0000313" key="2">
    <source>
        <dbReference type="Proteomes" id="UP001164746"/>
    </source>
</evidence>
<protein>
    <submittedName>
        <fullName evidence="1">Uncharacterized protein</fullName>
    </submittedName>
</protein>
<evidence type="ECO:0000313" key="1">
    <source>
        <dbReference type="EMBL" id="WAR07693.1"/>
    </source>
</evidence>
<organism evidence="1 2">
    <name type="scientific">Mya arenaria</name>
    <name type="common">Soft-shell clam</name>
    <dbReference type="NCBI Taxonomy" id="6604"/>
    <lineage>
        <taxon>Eukaryota</taxon>
        <taxon>Metazoa</taxon>
        <taxon>Spiralia</taxon>
        <taxon>Lophotrochozoa</taxon>
        <taxon>Mollusca</taxon>
        <taxon>Bivalvia</taxon>
        <taxon>Autobranchia</taxon>
        <taxon>Heteroconchia</taxon>
        <taxon>Euheterodonta</taxon>
        <taxon>Imparidentia</taxon>
        <taxon>Neoheterodontei</taxon>
        <taxon>Myida</taxon>
        <taxon>Myoidea</taxon>
        <taxon>Myidae</taxon>
        <taxon>Mya</taxon>
    </lineage>
</organism>
<name>A0ABY7ECG1_MYAAR</name>
<accession>A0ABY7ECG1</accession>
<proteinExistence type="predicted"/>
<sequence length="101" mass="11254">MASEGNLRCARTLLDSASRSLTDHSASVNRIGCASVWNRHKQTREEDCKLILTDLPKECIFEIMLKFTDHRDVVNLENSDYAKCTQLTNSSSVPPAKPCIG</sequence>
<gene>
    <name evidence="1" type="ORF">MAR_017651</name>
</gene>
<dbReference type="EMBL" id="CP111017">
    <property type="protein sequence ID" value="WAR07693.1"/>
    <property type="molecule type" value="Genomic_DNA"/>
</dbReference>
<keyword evidence="2" id="KW-1185">Reference proteome</keyword>
<reference evidence="1" key="1">
    <citation type="submission" date="2022-11" db="EMBL/GenBank/DDBJ databases">
        <title>Centuries of genome instability and evolution in soft-shell clam transmissible cancer (bioRxiv).</title>
        <authorList>
            <person name="Hart S.F.M."/>
            <person name="Yonemitsu M.A."/>
            <person name="Giersch R.M."/>
            <person name="Beal B.F."/>
            <person name="Arriagada G."/>
            <person name="Davis B.W."/>
            <person name="Ostrander E.A."/>
            <person name="Goff S.P."/>
            <person name="Metzger M.J."/>
        </authorList>
    </citation>
    <scope>NUCLEOTIDE SEQUENCE</scope>
    <source>
        <strain evidence="1">MELC-2E11</strain>
        <tissue evidence="1">Siphon/mantle</tissue>
    </source>
</reference>